<dbReference type="RefSeq" id="WP_243745997.1">
    <property type="nucleotide sequence ID" value="NZ_SNZH01000004.1"/>
</dbReference>
<reference evidence="3 4" key="1">
    <citation type="submission" date="2019-03" db="EMBL/GenBank/DDBJ databases">
        <title>Genomic Encyclopedia of Type Strains, Phase IV (KMG-IV): sequencing the most valuable type-strain genomes for metagenomic binning, comparative biology and taxonomic classification.</title>
        <authorList>
            <person name="Goeker M."/>
        </authorList>
    </citation>
    <scope>NUCLEOTIDE SEQUENCE [LARGE SCALE GENOMIC DNA]</scope>
    <source>
        <strain evidence="3 4">DSM 21667</strain>
    </source>
</reference>
<dbReference type="PANTHER" id="PTHR42678:SF34">
    <property type="entry name" value="OS04G0183300 PROTEIN"/>
    <property type="match status" value="1"/>
</dbReference>
<keyword evidence="1" id="KW-0732">Signal</keyword>
<protein>
    <submittedName>
        <fullName evidence="3">Amidase</fullName>
    </submittedName>
</protein>
<dbReference type="SUPFAM" id="SSF75304">
    <property type="entry name" value="Amidase signature (AS) enzymes"/>
    <property type="match status" value="1"/>
</dbReference>
<evidence type="ECO:0000313" key="4">
    <source>
        <dbReference type="Proteomes" id="UP000295293"/>
    </source>
</evidence>
<comment type="caution">
    <text evidence="3">The sequence shown here is derived from an EMBL/GenBank/DDBJ whole genome shotgun (WGS) entry which is preliminary data.</text>
</comment>
<evidence type="ECO:0000313" key="3">
    <source>
        <dbReference type="EMBL" id="TDR45874.1"/>
    </source>
</evidence>
<feature type="domain" description="Amidase" evidence="2">
    <location>
        <begin position="67"/>
        <end position="515"/>
    </location>
</feature>
<dbReference type="NCBIfam" id="NF005300">
    <property type="entry name" value="PRK06828.1"/>
    <property type="match status" value="1"/>
</dbReference>
<dbReference type="Pfam" id="PF01425">
    <property type="entry name" value="Amidase"/>
    <property type="match status" value="1"/>
</dbReference>
<dbReference type="AlphaFoldDB" id="A0A4R6Z2W8"/>
<dbReference type="NCBIfam" id="NF006006">
    <property type="entry name" value="PRK08137.1"/>
    <property type="match status" value="1"/>
</dbReference>
<keyword evidence="4" id="KW-1185">Reference proteome</keyword>
<dbReference type="InterPro" id="IPR036928">
    <property type="entry name" value="AS_sf"/>
</dbReference>
<accession>A0A4R6Z2W8</accession>
<dbReference type="EMBL" id="SNZH01000004">
    <property type="protein sequence ID" value="TDR45874.1"/>
    <property type="molecule type" value="Genomic_DNA"/>
</dbReference>
<dbReference type="Proteomes" id="UP000295293">
    <property type="component" value="Unassembled WGS sequence"/>
</dbReference>
<feature type="chain" id="PRO_5020375008" evidence="1">
    <location>
        <begin position="27"/>
        <end position="539"/>
    </location>
</feature>
<dbReference type="PANTHER" id="PTHR42678">
    <property type="entry name" value="AMIDASE"/>
    <property type="match status" value="1"/>
</dbReference>
<dbReference type="Gene3D" id="3.90.1300.10">
    <property type="entry name" value="Amidase signature (AS) domain"/>
    <property type="match status" value="1"/>
</dbReference>
<dbReference type="InterPro" id="IPR023631">
    <property type="entry name" value="Amidase_dom"/>
</dbReference>
<evidence type="ECO:0000256" key="1">
    <source>
        <dbReference type="SAM" id="SignalP"/>
    </source>
</evidence>
<proteinExistence type="predicted"/>
<organism evidence="3 4">
    <name type="scientific">Tahibacter aquaticus</name>
    <dbReference type="NCBI Taxonomy" id="520092"/>
    <lineage>
        <taxon>Bacteria</taxon>
        <taxon>Pseudomonadati</taxon>
        <taxon>Pseudomonadota</taxon>
        <taxon>Gammaproteobacteria</taxon>
        <taxon>Lysobacterales</taxon>
        <taxon>Rhodanobacteraceae</taxon>
        <taxon>Tahibacter</taxon>
    </lineage>
</organism>
<feature type="signal peptide" evidence="1">
    <location>
        <begin position="1"/>
        <end position="26"/>
    </location>
</feature>
<gene>
    <name evidence="3" type="ORF">DFR29_104304</name>
</gene>
<sequence>MRHTISYASLPALLASLLLLGGCATAPPKPVEPPKDTSPNAPFELEEASVAELQRRMTAKEFTAQAITQLYLERIARLDDAGPQLNAVIEINPEALKIAEALDTERAAGKVRGPLHGVPVLLKDNIDTADSMQTSAGSLALVGHPAPADAGLVARLRDAGAVILGKTNLSEWANYRASRSTSGWSARGGQTRSPYVLDRNPCGSSSGSAVAIAANLAALAVATETDGSIVCPAAVNGVVGIKPTVGLVSRSGIVPIAPSQDTAGPVARSVTDAALLLGVLAGADSRDKASWDADKKKTDYLRALDPAALRGVRVGVLRSYSSFNPEVEAAYERSIGKLLEAGAALVDPVKLANTDKVAAAEQVVLAYEFKTSLNAYLATRNGMPVASLAELIQWNSTHAAQELALFGQDLLQAAQKLGGLNDKAYKQALANLRRYARKDGLDALMKKHKIDVLVVPTNNPAWVTDPVNGDHYTGGSSSIAATAGYPSITVPMGQVRELPVGLSFIGPAWSEAKLLGYAYAFEQVVKARKPPKFLPTIPE</sequence>
<name>A0A4R6Z2W8_9GAMM</name>
<dbReference type="PROSITE" id="PS51257">
    <property type="entry name" value="PROKAR_LIPOPROTEIN"/>
    <property type="match status" value="1"/>
</dbReference>
<evidence type="ECO:0000259" key="2">
    <source>
        <dbReference type="Pfam" id="PF01425"/>
    </source>
</evidence>